<sequence>MKSDVEPSKRTKVINIRVKPEDAEKLQLLANQKGLALSTYCYLLLKNEADQYNV</sequence>
<comment type="caution">
    <text evidence="1">The sequence shown here is derived from an EMBL/GenBank/DDBJ whole genome shotgun (WGS) entry which is preliminary data.</text>
</comment>
<keyword evidence="2" id="KW-1185">Reference proteome</keyword>
<dbReference type="Pfam" id="PF21983">
    <property type="entry name" value="NikA-like"/>
    <property type="match status" value="1"/>
</dbReference>
<evidence type="ECO:0000313" key="2">
    <source>
        <dbReference type="Proteomes" id="UP001500631"/>
    </source>
</evidence>
<dbReference type="EMBL" id="BAABKE010000005">
    <property type="protein sequence ID" value="GAA5100681.1"/>
    <property type="molecule type" value="Genomic_DNA"/>
</dbReference>
<organism evidence="1 2">
    <name type="scientific">Wohlfahrtiimonas larvae</name>
    <dbReference type="NCBI Taxonomy" id="1157986"/>
    <lineage>
        <taxon>Bacteria</taxon>
        <taxon>Pseudomonadati</taxon>
        <taxon>Pseudomonadota</taxon>
        <taxon>Gammaproteobacteria</taxon>
        <taxon>Cardiobacteriales</taxon>
        <taxon>Ignatzschineriaceae</taxon>
        <taxon>Wohlfahrtiimonas</taxon>
    </lineage>
</organism>
<dbReference type="InterPro" id="IPR053842">
    <property type="entry name" value="NikA-like"/>
</dbReference>
<accession>A0ABP9MUG3</accession>
<proteinExistence type="predicted"/>
<reference evidence="2" key="1">
    <citation type="journal article" date="2019" name="Int. J. Syst. Evol. Microbiol.">
        <title>The Global Catalogue of Microorganisms (GCM) 10K type strain sequencing project: providing services to taxonomists for standard genome sequencing and annotation.</title>
        <authorList>
            <consortium name="The Broad Institute Genomics Platform"/>
            <consortium name="The Broad Institute Genome Sequencing Center for Infectious Disease"/>
            <person name="Wu L."/>
            <person name="Ma J."/>
        </authorList>
    </citation>
    <scope>NUCLEOTIDE SEQUENCE [LARGE SCALE GENOMIC DNA]</scope>
    <source>
        <strain evidence="2">JCM 18424</strain>
    </source>
</reference>
<protein>
    <submittedName>
        <fullName evidence="1">Uncharacterized protein</fullName>
    </submittedName>
</protein>
<evidence type="ECO:0000313" key="1">
    <source>
        <dbReference type="EMBL" id="GAA5100681.1"/>
    </source>
</evidence>
<gene>
    <name evidence="1" type="ORF">GCM10023338_15560</name>
</gene>
<name>A0ABP9MUG3_9GAMM</name>
<dbReference type="Proteomes" id="UP001500631">
    <property type="component" value="Unassembled WGS sequence"/>
</dbReference>
<dbReference type="RefSeq" id="WP_171973665.1">
    <property type="nucleotide sequence ID" value="NZ_BAABKE010000005.1"/>
</dbReference>